<dbReference type="CDD" id="cd04859">
    <property type="entry name" value="Prim_Pol"/>
    <property type="match status" value="1"/>
</dbReference>
<proteinExistence type="predicted"/>
<dbReference type="InterPro" id="IPR015330">
    <property type="entry name" value="DNA_primase/pol_bifunc_N"/>
</dbReference>
<dbReference type="AlphaFoldDB" id="A0A0J6XRS5"/>
<sequence length="307" mass="32461">MTQPTPNPREPQPSLLAAALTAAAHGWPVFPLRPKDKRPALHREQQCPLTGPCSGGHVKWEQRATTDRAAIVRCWTHKPYNVGIATGPAGLVVVDLDQPKANSRSDAPDGAATFKALCERAGQAAPATYRVRTPSGGQHLYFTAPAGLRLGNTAGRLGPLIDTRAHGGYVVAPGSTTPAGTYEVIDPAPMAELPTWIPDLLDPPKPTAPVLPLRLPAVSGSLAANTALERECDAVRAAPPKQANNTLNRSAFKVGRFVAWGDLPRHQVEEAFQAAGEGRGLTAAECRATIRSALDSSARTVRARETA</sequence>
<dbReference type="RefSeq" id="WP_048477086.1">
    <property type="nucleotide sequence ID" value="NZ_JBIRUD010000010.1"/>
</dbReference>
<dbReference type="Pfam" id="PF09250">
    <property type="entry name" value="Prim-Pol"/>
    <property type="match status" value="1"/>
</dbReference>
<keyword evidence="3" id="KW-1185">Reference proteome</keyword>
<gene>
    <name evidence="2" type="ORF">ACS04_14965</name>
</gene>
<evidence type="ECO:0000313" key="2">
    <source>
        <dbReference type="EMBL" id="KMO96982.1"/>
    </source>
</evidence>
<dbReference type="PATRIC" id="fig|66430.4.peg.5656"/>
<dbReference type="SMART" id="SM00943">
    <property type="entry name" value="Prim-Pol"/>
    <property type="match status" value="1"/>
</dbReference>
<protein>
    <submittedName>
        <fullName evidence="2">DNA primase</fullName>
    </submittedName>
</protein>
<dbReference type="EMBL" id="LFML01000056">
    <property type="protein sequence ID" value="KMO96982.1"/>
    <property type="molecule type" value="Genomic_DNA"/>
</dbReference>
<organism evidence="2 3">
    <name type="scientific">Streptomyces roseus</name>
    <dbReference type="NCBI Taxonomy" id="66430"/>
    <lineage>
        <taxon>Bacteria</taxon>
        <taxon>Bacillati</taxon>
        <taxon>Actinomycetota</taxon>
        <taxon>Actinomycetes</taxon>
        <taxon>Kitasatosporales</taxon>
        <taxon>Streptomycetaceae</taxon>
        <taxon>Streptomyces</taxon>
    </lineage>
</organism>
<dbReference type="Proteomes" id="UP000035932">
    <property type="component" value="Unassembled WGS sequence"/>
</dbReference>
<feature type="domain" description="DNA primase/polymerase bifunctional N-terminal" evidence="1">
    <location>
        <begin position="19"/>
        <end position="197"/>
    </location>
</feature>
<name>A0A0J6XRS5_9ACTN</name>
<comment type="caution">
    <text evidence="2">The sequence shown here is derived from an EMBL/GenBank/DDBJ whole genome shotgun (WGS) entry which is preliminary data.</text>
</comment>
<evidence type="ECO:0000313" key="3">
    <source>
        <dbReference type="Proteomes" id="UP000035932"/>
    </source>
</evidence>
<dbReference type="STRING" id="66430.ACS04_14965"/>
<reference evidence="2 3" key="1">
    <citation type="submission" date="2015-06" db="EMBL/GenBank/DDBJ databases">
        <title>Recapitulation of the evolution of biosynthetic gene clusters reveals hidden chemical diversity on bacterial genomes.</title>
        <authorList>
            <person name="Cruz-Morales P."/>
            <person name="Martinez-Guerrero C."/>
            <person name="Morales-Escalante M.A."/>
            <person name="Yanez-Guerra L.A."/>
            <person name="Kopp J.F."/>
            <person name="Feldmann J."/>
            <person name="Ramos-Aboites H.E."/>
            <person name="Barona-Gomez F."/>
        </authorList>
    </citation>
    <scope>NUCLEOTIDE SEQUENCE [LARGE SCALE GENOMIC DNA]</scope>
    <source>
        <strain evidence="2 3">ATCC 31245</strain>
    </source>
</reference>
<dbReference type="OrthoDB" id="3218228at2"/>
<accession>A0A0J6XRS5</accession>
<dbReference type="SUPFAM" id="SSF56747">
    <property type="entry name" value="Prim-pol domain"/>
    <property type="match status" value="1"/>
</dbReference>
<evidence type="ECO:0000259" key="1">
    <source>
        <dbReference type="SMART" id="SM00943"/>
    </source>
</evidence>